<dbReference type="Pfam" id="PF04020">
    <property type="entry name" value="Phage_holin_4_2"/>
    <property type="match status" value="1"/>
</dbReference>
<organism evidence="2 3">
    <name type="scientific">Nocardioides perillae</name>
    <dbReference type="NCBI Taxonomy" id="1119534"/>
    <lineage>
        <taxon>Bacteria</taxon>
        <taxon>Bacillati</taxon>
        <taxon>Actinomycetota</taxon>
        <taxon>Actinomycetes</taxon>
        <taxon>Propionibacteriales</taxon>
        <taxon>Nocardioidaceae</taxon>
        <taxon>Nocardioides</taxon>
    </lineage>
</organism>
<dbReference type="Proteomes" id="UP000544110">
    <property type="component" value="Unassembled WGS sequence"/>
</dbReference>
<feature type="transmembrane region" description="Helical" evidence="1">
    <location>
        <begin position="104"/>
        <end position="125"/>
    </location>
</feature>
<dbReference type="AlphaFoldDB" id="A0A7Y9RP88"/>
<keyword evidence="1" id="KW-0472">Membrane</keyword>
<sequence length="129" mass="13806">MRFLTWLLTHAAALAVATWLLDGIRIVGPRSGTAELQEKLLPLLLVALILGVVTAVVKPVVTFFSIPFIVLTLGLFLLVVNAAMLLLTGWIAEQAGLGFRVDGFRTAVLGAVVITLTTWAVDGLVGRRD</sequence>
<proteinExistence type="predicted"/>
<evidence type="ECO:0000313" key="3">
    <source>
        <dbReference type="Proteomes" id="UP000544110"/>
    </source>
</evidence>
<reference evidence="2 3" key="1">
    <citation type="submission" date="2020-07" db="EMBL/GenBank/DDBJ databases">
        <title>Sequencing the genomes of 1000 actinobacteria strains.</title>
        <authorList>
            <person name="Klenk H.-P."/>
        </authorList>
    </citation>
    <scope>NUCLEOTIDE SEQUENCE [LARGE SCALE GENOMIC DNA]</scope>
    <source>
        <strain evidence="2 3">DSM 24552</strain>
    </source>
</reference>
<dbReference type="InterPro" id="IPR007165">
    <property type="entry name" value="Phage_holin_4_2"/>
</dbReference>
<protein>
    <submittedName>
        <fullName evidence="2">Putative membrane protein</fullName>
    </submittedName>
</protein>
<comment type="caution">
    <text evidence="2">The sequence shown here is derived from an EMBL/GenBank/DDBJ whole genome shotgun (WGS) entry which is preliminary data.</text>
</comment>
<keyword evidence="1" id="KW-1133">Transmembrane helix</keyword>
<evidence type="ECO:0000313" key="2">
    <source>
        <dbReference type="EMBL" id="NYG54021.1"/>
    </source>
</evidence>
<accession>A0A7Y9RP88</accession>
<gene>
    <name evidence="2" type="ORF">BJ989_000325</name>
</gene>
<dbReference type="PANTHER" id="PTHR37309">
    <property type="entry name" value="SLR0284 PROTEIN"/>
    <property type="match status" value="1"/>
</dbReference>
<name>A0A7Y9RP88_9ACTN</name>
<dbReference type="RefSeq" id="WP_179516730.1">
    <property type="nucleotide sequence ID" value="NZ_JACCAC010000001.1"/>
</dbReference>
<feature type="transmembrane region" description="Helical" evidence="1">
    <location>
        <begin position="41"/>
        <end position="61"/>
    </location>
</feature>
<keyword evidence="3" id="KW-1185">Reference proteome</keyword>
<evidence type="ECO:0000256" key="1">
    <source>
        <dbReference type="SAM" id="Phobius"/>
    </source>
</evidence>
<feature type="transmembrane region" description="Helical" evidence="1">
    <location>
        <begin position="68"/>
        <end position="92"/>
    </location>
</feature>
<dbReference type="PANTHER" id="PTHR37309:SF1">
    <property type="entry name" value="SLR0284 PROTEIN"/>
    <property type="match status" value="1"/>
</dbReference>
<keyword evidence="1" id="KW-0812">Transmembrane</keyword>
<dbReference type="EMBL" id="JACCAC010000001">
    <property type="protein sequence ID" value="NYG54021.1"/>
    <property type="molecule type" value="Genomic_DNA"/>
</dbReference>